<dbReference type="GO" id="GO:0004175">
    <property type="term" value="F:endopeptidase activity"/>
    <property type="evidence" value="ECO:0007669"/>
    <property type="project" value="TreeGrafter"/>
</dbReference>
<reference evidence="4" key="1">
    <citation type="submission" date="2016-11" db="EMBL/GenBank/DDBJ databases">
        <authorList>
            <person name="Varghese N."/>
            <person name="Submissions S."/>
        </authorList>
    </citation>
    <scope>NUCLEOTIDE SEQUENCE [LARGE SCALE GENOMIC DNA]</scope>
    <source>
        <strain evidence="4">DSM 9756</strain>
    </source>
</reference>
<evidence type="ECO:0000313" key="4">
    <source>
        <dbReference type="Proteomes" id="UP000184076"/>
    </source>
</evidence>
<sequence>MRGVSTAALFLAVLLTASCLHAAPLEAIRDILRRHLLNPPGEAALAALSEENLATKLRDIDPYARIFSAAEYRALTAARHAWVGIGAGLSLRGSVPILHVYRGGGADRAGVPDRVRLLEIDGRTVAGLDAESIALHLRGEEGSTVRLTVSLPGGGTKHFSVLRESFAPLDVEVIPPGEQRLVRIRDFVGGVTRPALRATLDFLTRTASTHEAAPLIIDLRDALGGDLYEAFDLAGMFLPAGAVLGIVRGRDGYAMEVHAPPGDKFTMPLILLVGPETASAAEVFAGILQRTQRAALVGRPTFGKCVSQTDARLSDGSVLRYTNKEVLFPGGDTCTGTGLTPDLTVAEDEMDSLPRLLERVQGFVRKHP</sequence>
<dbReference type="GO" id="GO:0006508">
    <property type="term" value="P:proteolysis"/>
    <property type="evidence" value="ECO:0007669"/>
    <property type="project" value="UniProtKB-KW"/>
</dbReference>
<dbReference type="PROSITE" id="PS51257">
    <property type="entry name" value="PROKAR_LIPOPROTEIN"/>
    <property type="match status" value="1"/>
</dbReference>
<keyword evidence="3" id="KW-0645">Protease</keyword>
<feature type="signal peptide" evidence="1">
    <location>
        <begin position="1"/>
        <end position="22"/>
    </location>
</feature>
<feature type="chain" id="PRO_5012635229" evidence="1">
    <location>
        <begin position="23"/>
        <end position="368"/>
    </location>
</feature>
<dbReference type="SUPFAM" id="SSF50156">
    <property type="entry name" value="PDZ domain-like"/>
    <property type="match status" value="1"/>
</dbReference>
<dbReference type="Pfam" id="PF03572">
    <property type="entry name" value="Peptidase_S41"/>
    <property type="match status" value="1"/>
</dbReference>
<dbReference type="AlphaFoldDB" id="A0A1M5ACE2"/>
<keyword evidence="1" id="KW-0732">Signal</keyword>
<dbReference type="CDD" id="cd06567">
    <property type="entry name" value="Peptidase_S41"/>
    <property type="match status" value="1"/>
</dbReference>
<feature type="domain" description="Tail specific protease" evidence="2">
    <location>
        <begin position="154"/>
        <end position="346"/>
    </location>
</feature>
<dbReference type="SUPFAM" id="SSF52096">
    <property type="entry name" value="ClpP/crotonase"/>
    <property type="match status" value="1"/>
</dbReference>
<keyword evidence="4" id="KW-1185">Reference proteome</keyword>
<evidence type="ECO:0000259" key="2">
    <source>
        <dbReference type="SMART" id="SM00245"/>
    </source>
</evidence>
<gene>
    <name evidence="3" type="ORF">SAMN02745206_01668</name>
</gene>
<protein>
    <submittedName>
        <fullName evidence="3">Carboxyl-terminal processing protease</fullName>
    </submittedName>
</protein>
<dbReference type="Gene3D" id="3.90.226.10">
    <property type="entry name" value="2-enoyl-CoA Hydratase, Chain A, domain 1"/>
    <property type="match status" value="1"/>
</dbReference>
<dbReference type="InterPro" id="IPR005151">
    <property type="entry name" value="Tail-specific_protease"/>
</dbReference>
<keyword evidence="3" id="KW-0378">Hydrolase</keyword>
<dbReference type="Gene3D" id="2.30.42.10">
    <property type="match status" value="1"/>
</dbReference>
<dbReference type="InterPro" id="IPR036034">
    <property type="entry name" value="PDZ_sf"/>
</dbReference>
<dbReference type="RefSeq" id="WP_073038536.1">
    <property type="nucleotide sequence ID" value="NZ_FQVB01000014.1"/>
</dbReference>
<dbReference type="PANTHER" id="PTHR32060">
    <property type="entry name" value="TAIL-SPECIFIC PROTEASE"/>
    <property type="match status" value="1"/>
</dbReference>
<evidence type="ECO:0000256" key="1">
    <source>
        <dbReference type="SAM" id="SignalP"/>
    </source>
</evidence>
<dbReference type="GO" id="GO:0008236">
    <property type="term" value="F:serine-type peptidase activity"/>
    <property type="evidence" value="ECO:0007669"/>
    <property type="project" value="InterPro"/>
</dbReference>
<dbReference type="Proteomes" id="UP000184076">
    <property type="component" value="Unassembled WGS sequence"/>
</dbReference>
<dbReference type="EMBL" id="FQVB01000014">
    <property type="protein sequence ID" value="SHF28001.1"/>
    <property type="molecule type" value="Genomic_DNA"/>
</dbReference>
<dbReference type="PANTHER" id="PTHR32060:SF22">
    <property type="entry name" value="CARBOXYL-TERMINAL-PROCESSING PEPTIDASE 3, CHLOROPLASTIC"/>
    <property type="match status" value="1"/>
</dbReference>
<dbReference type="Gene3D" id="3.30.750.44">
    <property type="match status" value="1"/>
</dbReference>
<evidence type="ECO:0000313" key="3">
    <source>
        <dbReference type="EMBL" id="SHF28001.1"/>
    </source>
</evidence>
<dbReference type="SMART" id="SM00245">
    <property type="entry name" value="TSPc"/>
    <property type="match status" value="1"/>
</dbReference>
<proteinExistence type="predicted"/>
<organism evidence="3 4">
    <name type="scientific">Desulfacinum infernum DSM 9756</name>
    <dbReference type="NCBI Taxonomy" id="1121391"/>
    <lineage>
        <taxon>Bacteria</taxon>
        <taxon>Pseudomonadati</taxon>
        <taxon>Thermodesulfobacteriota</taxon>
        <taxon>Syntrophobacteria</taxon>
        <taxon>Syntrophobacterales</taxon>
        <taxon>Syntrophobacteraceae</taxon>
        <taxon>Desulfacinum</taxon>
    </lineage>
</organism>
<dbReference type="STRING" id="1121391.SAMN02745206_01668"/>
<name>A0A1M5ACE2_9BACT</name>
<dbReference type="OrthoDB" id="5505549at2"/>
<dbReference type="InterPro" id="IPR029045">
    <property type="entry name" value="ClpP/crotonase-like_dom_sf"/>
</dbReference>
<accession>A0A1M5ACE2</accession>